<proteinExistence type="predicted"/>
<gene>
    <name evidence="2" type="ORF">V7S43_004786</name>
</gene>
<dbReference type="AlphaFoldDB" id="A0ABD3FVR2"/>
<reference evidence="2 3" key="1">
    <citation type="submission" date="2024-09" db="EMBL/GenBank/DDBJ databases">
        <title>Genome sequencing and assembly of Phytophthora oleae, isolate VK10A, causative agent of rot of olive drupes.</title>
        <authorList>
            <person name="Conti Taguali S."/>
            <person name="Riolo M."/>
            <person name="La Spada F."/>
            <person name="Cacciola S.O."/>
            <person name="Dionisio G."/>
        </authorList>
    </citation>
    <scope>NUCLEOTIDE SEQUENCE [LARGE SCALE GENOMIC DNA]</scope>
    <source>
        <strain evidence="2 3">VK10A</strain>
    </source>
</reference>
<accession>A0ABD3FVR2</accession>
<protein>
    <recommendedName>
        <fullName evidence="4">Pectate lyase</fullName>
    </recommendedName>
</protein>
<name>A0ABD3FVR2_9STRA</name>
<keyword evidence="3" id="KW-1185">Reference proteome</keyword>
<sequence length="84" mass="9541">MPTLIQTLLGPNRRDQRRSHEIRRRYARIMADSGGGRRRAMIWGHSSAVIQDHDKVAVEDHGEAAIQDRKVIAIEDRDKITIAG</sequence>
<organism evidence="2 3">
    <name type="scientific">Phytophthora oleae</name>
    <dbReference type="NCBI Taxonomy" id="2107226"/>
    <lineage>
        <taxon>Eukaryota</taxon>
        <taxon>Sar</taxon>
        <taxon>Stramenopiles</taxon>
        <taxon>Oomycota</taxon>
        <taxon>Peronosporomycetes</taxon>
        <taxon>Peronosporales</taxon>
        <taxon>Peronosporaceae</taxon>
        <taxon>Phytophthora</taxon>
    </lineage>
</organism>
<comment type="caution">
    <text evidence="2">The sequence shown here is derived from an EMBL/GenBank/DDBJ whole genome shotgun (WGS) entry which is preliminary data.</text>
</comment>
<dbReference type="Proteomes" id="UP001632037">
    <property type="component" value="Unassembled WGS sequence"/>
</dbReference>
<evidence type="ECO:0008006" key="4">
    <source>
        <dbReference type="Google" id="ProtNLM"/>
    </source>
</evidence>
<feature type="region of interest" description="Disordered" evidence="1">
    <location>
        <begin position="1"/>
        <end position="20"/>
    </location>
</feature>
<evidence type="ECO:0000256" key="1">
    <source>
        <dbReference type="SAM" id="MobiDB-lite"/>
    </source>
</evidence>
<dbReference type="EMBL" id="JBIMZQ010000007">
    <property type="protein sequence ID" value="KAL3670467.1"/>
    <property type="molecule type" value="Genomic_DNA"/>
</dbReference>
<evidence type="ECO:0000313" key="2">
    <source>
        <dbReference type="EMBL" id="KAL3670467.1"/>
    </source>
</evidence>
<evidence type="ECO:0000313" key="3">
    <source>
        <dbReference type="Proteomes" id="UP001632037"/>
    </source>
</evidence>